<geneLocation type="plasmid" evidence="1">
    <name>pP10159-4</name>
</geneLocation>
<proteinExistence type="predicted"/>
<dbReference type="AlphaFoldDB" id="A0A2L0W269"/>
<protein>
    <submittedName>
        <fullName evidence="1">Uncharacterized protein</fullName>
    </submittedName>
</protein>
<evidence type="ECO:0000313" key="1">
    <source>
        <dbReference type="EMBL" id="AVA18449.1"/>
    </source>
</evidence>
<accession>A0A2L0W269</accession>
<dbReference type="EMBL" id="MF072964">
    <property type="protein sequence ID" value="AVA18449.1"/>
    <property type="molecule type" value="Genomic_DNA"/>
</dbReference>
<sequence>MLFAGVRWWGAIDIGNFDGFFRKGCGRGLWLVGREVRESKLNPSCRKVPFLNLSDASGKKISLGAAKARRR</sequence>
<keyword evidence="1" id="KW-0614">Plasmid</keyword>
<organism evidence="1">
    <name type="scientific">Citrobacter freundii</name>
    <dbReference type="NCBI Taxonomy" id="546"/>
    <lineage>
        <taxon>Bacteria</taxon>
        <taxon>Pseudomonadati</taxon>
        <taxon>Pseudomonadota</taxon>
        <taxon>Gammaproteobacteria</taxon>
        <taxon>Enterobacterales</taxon>
        <taxon>Enterobacteriaceae</taxon>
        <taxon>Citrobacter</taxon>
        <taxon>Citrobacter freundii complex</taxon>
    </lineage>
</organism>
<name>A0A2L0W269_CITFR</name>
<reference evidence="1" key="1">
    <citation type="submission" date="2017-05" db="EMBL/GenBank/DDBJ databases">
        <title>Comparative genomics of five different resistance plasmids coexisted in a clinical multi-drug resistant Citrobacter freundii isolate.</title>
        <authorList>
            <person name="Jing O."/>
            <person name="Sun F."/>
            <person name="Zhou D."/>
            <person name="Feng J."/>
            <person name="Zhan Z."/>
            <person name="Xiong Z."/>
            <person name="Yang B."/>
            <person name="Liu Z."/>
            <person name="Li T."/>
            <person name="Tong Y."/>
            <person name="Xia P."/>
        </authorList>
    </citation>
    <scope>NUCLEOTIDE SEQUENCE</scope>
    <source>
        <strain evidence="1">P10159</strain>
        <plasmid evidence="1">pP10159-4</plasmid>
    </source>
</reference>